<evidence type="ECO:0000313" key="11">
    <source>
        <dbReference type="Proteomes" id="UP001152759"/>
    </source>
</evidence>
<dbReference type="AlphaFoldDB" id="A0A9P0F5M3"/>
<evidence type="ECO:0000256" key="8">
    <source>
        <dbReference type="ARBA" id="ARBA00045608"/>
    </source>
</evidence>
<comment type="similarity">
    <text evidence="2 9">Belongs to the SPCS2 family.</text>
</comment>
<reference evidence="10" key="1">
    <citation type="submission" date="2021-12" db="EMBL/GenBank/DDBJ databases">
        <authorList>
            <person name="King R."/>
        </authorList>
    </citation>
    <scope>NUCLEOTIDE SEQUENCE</scope>
</reference>
<evidence type="ECO:0000256" key="3">
    <source>
        <dbReference type="ARBA" id="ARBA00017057"/>
    </source>
</evidence>
<evidence type="ECO:0000256" key="2">
    <source>
        <dbReference type="ARBA" id="ARBA00007324"/>
    </source>
</evidence>
<evidence type="ECO:0000256" key="9">
    <source>
        <dbReference type="RuleBase" id="RU368033"/>
    </source>
</evidence>
<keyword evidence="4 9" id="KW-0812">Transmembrane</keyword>
<evidence type="ECO:0000256" key="5">
    <source>
        <dbReference type="ARBA" id="ARBA00022824"/>
    </source>
</evidence>
<comment type="function">
    <text evidence="8 9">Component of the signal peptidase complex (SPC) which catalyzes the cleavage of N-terminal signal sequences from nascent proteins as they are translocated into the lumen of the endoplasmic reticulum. Enhances the enzymatic activity of SPC and facilitates the interactions between different components of the translocation site.</text>
</comment>
<evidence type="ECO:0000256" key="1">
    <source>
        <dbReference type="ARBA" id="ARBA00004477"/>
    </source>
</evidence>
<dbReference type="EMBL" id="OU963866">
    <property type="protein sequence ID" value="CAH0390710.1"/>
    <property type="molecule type" value="Genomic_DNA"/>
</dbReference>
<dbReference type="PANTHER" id="PTHR13085">
    <property type="entry name" value="MICROSOMAL SIGNAL PEPTIDASE 25 KDA SUBUNIT"/>
    <property type="match status" value="1"/>
</dbReference>
<evidence type="ECO:0000313" key="10">
    <source>
        <dbReference type="EMBL" id="CAH0390710.1"/>
    </source>
</evidence>
<dbReference type="OrthoDB" id="29558at2759"/>
<dbReference type="GO" id="GO:0045047">
    <property type="term" value="P:protein targeting to ER"/>
    <property type="evidence" value="ECO:0007669"/>
    <property type="project" value="TreeGrafter"/>
</dbReference>
<keyword evidence="11" id="KW-1185">Reference proteome</keyword>
<dbReference type="GO" id="GO:0006465">
    <property type="term" value="P:signal peptide processing"/>
    <property type="evidence" value="ECO:0007669"/>
    <property type="project" value="UniProtKB-UniRule"/>
</dbReference>
<dbReference type="GO" id="GO:0005787">
    <property type="term" value="C:signal peptidase complex"/>
    <property type="evidence" value="ECO:0007669"/>
    <property type="project" value="UniProtKB-UniRule"/>
</dbReference>
<feature type="transmembrane region" description="Helical" evidence="9">
    <location>
        <begin position="80"/>
        <end position="98"/>
    </location>
</feature>
<keyword evidence="7 9" id="KW-0472">Membrane</keyword>
<dbReference type="GO" id="GO:0008233">
    <property type="term" value="F:peptidase activity"/>
    <property type="evidence" value="ECO:0007669"/>
    <property type="project" value="UniProtKB-UniRule"/>
</dbReference>
<dbReference type="Proteomes" id="UP001152759">
    <property type="component" value="Chromosome 5"/>
</dbReference>
<sequence>MTKSSDSKSEPVKINKWDGSAVKNALDDAVAEVLTSKFSYIENYKLVDGRLLICGLAVAVALFAIVWDLYFYPFPESKPVLIFSVTTYFFLMGVLTLYTTYVEKGTFIVCAPKNQGIRWEAGSILKKYDDIYTLVLACTDKKTGSVREASFNKSVACFIDENGTVLDDLVENEVVKLHNGLLSEKKDN</sequence>
<comment type="subcellular location">
    <subcellularLocation>
        <location evidence="1 9">Endoplasmic reticulum membrane</location>
        <topology evidence="1 9">Multi-pass membrane protein</topology>
    </subcellularLocation>
</comment>
<dbReference type="PANTHER" id="PTHR13085:SF0">
    <property type="entry name" value="SIGNAL PEPTIDASE COMPLEX SUBUNIT 2"/>
    <property type="match status" value="1"/>
</dbReference>
<feature type="transmembrane region" description="Helical" evidence="9">
    <location>
        <begin position="51"/>
        <end position="74"/>
    </location>
</feature>
<dbReference type="InterPro" id="IPR009582">
    <property type="entry name" value="Spc2/SPCS2"/>
</dbReference>
<keyword evidence="6 9" id="KW-1133">Transmembrane helix</keyword>
<accession>A0A9P0F5M3</accession>
<evidence type="ECO:0000256" key="6">
    <source>
        <dbReference type="ARBA" id="ARBA00022989"/>
    </source>
</evidence>
<keyword evidence="5 9" id="KW-0256">Endoplasmic reticulum</keyword>
<gene>
    <name evidence="10" type="ORF">BEMITA_LOCUS9412</name>
</gene>
<organism evidence="10 11">
    <name type="scientific">Bemisia tabaci</name>
    <name type="common">Sweetpotato whitefly</name>
    <name type="synonym">Aleurodes tabaci</name>
    <dbReference type="NCBI Taxonomy" id="7038"/>
    <lineage>
        <taxon>Eukaryota</taxon>
        <taxon>Metazoa</taxon>
        <taxon>Ecdysozoa</taxon>
        <taxon>Arthropoda</taxon>
        <taxon>Hexapoda</taxon>
        <taxon>Insecta</taxon>
        <taxon>Pterygota</taxon>
        <taxon>Neoptera</taxon>
        <taxon>Paraneoptera</taxon>
        <taxon>Hemiptera</taxon>
        <taxon>Sternorrhyncha</taxon>
        <taxon>Aleyrodoidea</taxon>
        <taxon>Aleyrodidae</taxon>
        <taxon>Aleyrodinae</taxon>
        <taxon>Bemisia</taxon>
    </lineage>
</organism>
<dbReference type="Pfam" id="PF06703">
    <property type="entry name" value="SPC25"/>
    <property type="match status" value="1"/>
</dbReference>
<evidence type="ECO:0000256" key="4">
    <source>
        <dbReference type="ARBA" id="ARBA00022692"/>
    </source>
</evidence>
<name>A0A9P0F5M3_BEMTA</name>
<protein>
    <recommendedName>
        <fullName evidence="3 9">Signal peptidase complex subunit 2</fullName>
    </recommendedName>
</protein>
<dbReference type="KEGG" id="btab:109039145"/>
<evidence type="ECO:0000256" key="7">
    <source>
        <dbReference type="ARBA" id="ARBA00023136"/>
    </source>
</evidence>
<proteinExistence type="inferred from homology"/>